<evidence type="ECO:0000313" key="3">
    <source>
        <dbReference type="Proteomes" id="UP001580407"/>
    </source>
</evidence>
<evidence type="ECO:0000313" key="2">
    <source>
        <dbReference type="EMBL" id="MFB5684075.1"/>
    </source>
</evidence>
<feature type="chain" id="PRO_5045690517" evidence="1">
    <location>
        <begin position="18"/>
        <end position="56"/>
    </location>
</feature>
<dbReference type="PROSITE" id="PS51257">
    <property type="entry name" value="PROKAR_LIPOPROTEIN"/>
    <property type="match status" value="1"/>
</dbReference>
<accession>A0ABV5BEN5</accession>
<comment type="caution">
    <text evidence="2">The sequence shown here is derived from an EMBL/GenBank/DDBJ whole genome shotgun (WGS) entry which is preliminary data.</text>
</comment>
<name>A0ABV5BEN5_9BACL</name>
<gene>
    <name evidence="2" type="ORF">ACE3NQ_24495</name>
</gene>
<keyword evidence="3" id="KW-1185">Reference proteome</keyword>
<dbReference type="Proteomes" id="UP001580407">
    <property type="component" value="Unassembled WGS sequence"/>
</dbReference>
<dbReference type="RefSeq" id="WP_375527795.1">
    <property type="nucleotide sequence ID" value="NZ_JBHILM010000035.1"/>
</dbReference>
<evidence type="ECO:0000256" key="1">
    <source>
        <dbReference type="SAM" id="SignalP"/>
    </source>
</evidence>
<sequence length="56" mass="5788">MKMKSNAILRIVPAILAGVIALTGCSGSTSTCSESGESVTGKTVNLTMSAWETRLN</sequence>
<reference evidence="2 3" key="1">
    <citation type="submission" date="2024-09" db="EMBL/GenBank/DDBJ databases">
        <authorList>
            <person name="Ruan L."/>
        </authorList>
    </citation>
    <scope>NUCLEOTIDE SEQUENCE [LARGE SCALE GENOMIC DNA]</scope>
    <source>
        <strain evidence="2 3">D33</strain>
    </source>
</reference>
<proteinExistence type="predicted"/>
<feature type="signal peptide" evidence="1">
    <location>
        <begin position="1"/>
        <end position="17"/>
    </location>
</feature>
<protein>
    <submittedName>
        <fullName evidence="2">Uncharacterized protein</fullName>
    </submittedName>
</protein>
<keyword evidence="1" id="KW-0732">Signal</keyword>
<dbReference type="EMBL" id="JBHILM010000035">
    <property type="protein sequence ID" value="MFB5684075.1"/>
    <property type="molecule type" value="Genomic_DNA"/>
</dbReference>
<organism evidence="2 3">
    <name type="scientific">Paenibacillus terreus</name>
    <dbReference type="NCBI Taxonomy" id="1387834"/>
    <lineage>
        <taxon>Bacteria</taxon>
        <taxon>Bacillati</taxon>
        <taxon>Bacillota</taxon>
        <taxon>Bacilli</taxon>
        <taxon>Bacillales</taxon>
        <taxon>Paenibacillaceae</taxon>
        <taxon>Paenibacillus</taxon>
    </lineage>
</organism>